<keyword evidence="3" id="KW-1185">Reference proteome</keyword>
<evidence type="ECO:0000313" key="3">
    <source>
        <dbReference type="Proteomes" id="UP000241690"/>
    </source>
</evidence>
<gene>
    <name evidence="2" type="ORF">M431DRAFT_541135</name>
</gene>
<feature type="region of interest" description="Disordered" evidence="1">
    <location>
        <begin position="1"/>
        <end position="29"/>
    </location>
</feature>
<reference evidence="2 3" key="1">
    <citation type="submission" date="2016-07" db="EMBL/GenBank/DDBJ databases">
        <title>Multiple horizontal gene transfer events from other fungi enriched the ability of initially mycotrophic Trichoderma (Ascomycota) to feed on dead plant biomass.</title>
        <authorList>
            <consortium name="DOE Joint Genome Institute"/>
            <person name="Aerts A."/>
            <person name="Atanasova L."/>
            <person name="Chenthamara K."/>
            <person name="Zhang J."/>
            <person name="Grujic M."/>
            <person name="Henrissat B."/>
            <person name="Kuo A."/>
            <person name="Salamov A."/>
            <person name="Lipzen A."/>
            <person name="Labutti K."/>
            <person name="Barry K."/>
            <person name="Miao Y."/>
            <person name="Rahimi M.J."/>
            <person name="Shen Q."/>
            <person name="Grigoriev I.V."/>
            <person name="Kubicek C.P."/>
            <person name="Druzhinina I.S."/>
        </authorList>
    </citation>
    <scope>NUCLEOTIDE SEQUENCE [LARGE SCALE GENOMIC DNA]</scope>
    <source>
        <strain evidence="2 3">CBS 226.95</strain>
    </source>
</reference>
<evidence type="ECO:0000313" key="2">
    <source>
        <dbReference type="EMBL" id="PTB50331.1"/>
    </source>
</evidence>
<dbReference type="AlphaFoldDB" id="A0A2T3ZZT9"/>
<dbReference type="EMBL" id="KZ679688">
    <property type="protein sequence ID" value="PTB50331.1"/>
    <property type="molecule type" value="Genomic_DNA"/>
</dbReference>
<dbReference type="RefSeq" id="XP_024770008.1">
    <property type="nucleotide sequence ID" value="XM_024921094.1"/>
</dbReference>
<feature type="compositionally biased region" description="Basic and acidic residues" evidence="1">
    <location>
        <begin position="1"/>
        <end position="17"/>
    </location>
</feature>
<evidence type="ECO:0000256" key="1">
    <source>
        <dbReference type="SAM" id="MobiDB-lite"/>
    </source>
</evidence>
<accession>A0A2T3ZZT9</accession>
<organism evidence="2 3">
    <name type="scientific">Trichoderma harzianum CBS 226.95</name>
    <dbReference type="NCBI Taxonomy" id="983964"/>
    <lineage>
        <taxon>Eukaryota</taxon>
        <taxon>Fungi</taxon>
        <taxon>Dikarya</taxon>
        <taxon>Ascomycota</taxon>
        <taxon>Pezizomycotina</taxon>
        <taxon>Sordariomycetes</taxon>
        <taxon>Hypocreomycetidae</taxon>
        <taxon>Hypocreales</taxon>
        <taxon>Hypocreaceae</taxon>
        <taxon>Trichoderma</taxon>
    </lineage>
</organism>
<dbReference type="Proteomes" id="UP000241690">
    <property type="component" value="Unassembled WGS sequence"/>
</dbReference>
<name>A0A2T3ZZT9_TRIHA</name>
<protein>
    <submittedName>
        <fullName evidence="2">Uncharacterized protein</fullName>
    </submittedName>
</protein>
<proteinExistence type="predicted"/>
<sequence>MWRGDKWNRAAKTGDLKRTKKKERNRLSPMKGAIGTGCRYMRAGAGKGKEVRESAALQVPGTTCRSHGSAVSGWWRYLGRWAAEHRRARYCIRGGHSGAAAKLRGASPASQALASCKEPGTGTCTSRGGCRTARMAHMEVPNTSAGFRAKRVPIRTLVAAGDILAVQ</sequence>
<dbReference type="GeneID" id="36629669"/>